<protein>
    <submittedName>
        <fullName evidence="6">Transcriptional regulator KdgR</fullName>
    </submittedName>
</protein>
<dbReference type="InterPro" id="IPR036388">
    <property type="entry name" value="WH-like_DNA-bd_sf"/>
</dbReference>
<name>A0ABZ3IVE7_9FIRM</name>
<evidence type="ECO:0000313" key="6">
    <source>
        <dbReference type="EMBL" id="XFO69540.1"/>
    </source>
</evidence>
<dbReference type="PROSITE" id="PS51077">
    <property type="entry name" value="HTH_ICLR"/>
    <property type="match status" value="1"/>
</dbReference>
<dbReference type="SMART" id="SM00346">
    <property type="entry name" value="HTH_ICLR"/>
    <property type="match status" value="1"/>
</dbReference>
<dbReference type="InterPro" id="IPR014757">
    <property type="entry name" value="Tscrpt_reg_IclR_C"/>
</dbReference>
<evidence type="ECO:0000313" key="7">
    <source>
        <dbReference type="Proteomes" id="UP000216752"/>
    </source>
</evidence>
<dbReference type="EMBL" id="CP155573">
    <property type="protein sequence ID" value="XFO69540.1"/>
    <property type="molecule type" value="Genomic_DNA"/>
</dbReference>
<organism evidence="6 7">
    <name type="scientific">Sporomusa silvacetica DSM 10669</name>
    <dbReference type="NCBI Taxonomy" id="1123289"/>
    <lineage>
        <taxon>Bacteria</taxon>
        <taxon>Bacillati</taxon>
        <taxon>Bacillota</taxon>
        <taxon>Negativicutes</taxon>
        <taxon>Selenomonadales</taxon>
        <taxon>Sporomusaceae</taxon>
        <taxon>Sporomusa</taxon>
    </lineage>
</organism>
<proteinExistence type="predicted"/>
<dbReference type="PANTHER" id="PTHR30136:SF35">
    <property type="entry name" value="HTH-TYPE TRANSCRIPTIONAL REGULATOR RV1719"/>
    <property type="match status" value="1"/>
</dbReference>
<gene>
    <name evidence="6" type="primary">kdgR_3</name>
    <name evidence="6" type="ORF">SPSIL_057740</name>
</gene>
<dbReference type="SUPFAM" id="SSF46785">
    <property type="entry name" value="Winged helix' DNA-binding domain"/>
    <property type="match status" value="1"/>
</dbReference>
<evidence type="ECO:0000256" key="3">
    <source>
        <dbReference type="ARBA" id="ARBA00023163"/>
    </source>
</evidence>
<evidence type="ECO:0000259" key="5">
    <source>
        <dbReference type="PROSITE" id="PS51078"/>
    </source>
</evidence>
<keyword evidence="7" id="KW-1185">Reference proteome</keyword>
<dbReference type="Pfam" id="PF09339">
    <property type="entry name" value="HTH_IclR"/>
    <property type="match status" value="1"/>
</dbReference>
<dbReference type="RefSeq" id="WP_094607216.1">
    <property type="nucleotide sequence ID" value="NZ_CP155573.1"/>
</dbReference>
<dbReference type="Gene3D" id="3.30.450.40">
    <property type="match status" value="1"/>
</dbReference>
<sequence>MAEAFLQTVEKALKVLETIATTNEGELGVKDVSERLGLARSTAHRILSTLEKLEYVVQNQKTGKYKSGVKLIHIGANILMNMSMVKECRPYLEELSNLTGETSHLSIYNHGVITFVDKVIGNNPAKIASIIGQNRPAYASASGKVLLSFLPQGQLQKFLEKTQFQSFTPHSIANKKDLEQCLLKIRTQGYGEDQQEAEEGLVCYAAPVRARNGEVFAAISISGPPSRFTENKDQLISKLIETARKASIACGWVVDFSWR</sequence>
<dbReference type="Pfam" id="PF01614">
    <property type="entry name" value="IclR_C"/>
    <property type="match status" value="1"/>
</dbReference>
<feature type="domain" description="HTH iclR-type" evidence="4">
    <location>
        <begin position="6"/>
        <end position="69"/>
    </location>
</feature>
<dbReference type="SUPFAM" id="SSF55781">
    <property type="entry name" value="GAF domain-like"/>
    <property type="match status" value="1"/>
</dbReference>
<evidence type="ECO:0000256" key="1">
    <source>
        <dbReference type="ARBA" id="ARBA00023015"/>
    </source>
</evidence>
<feature type="domain" description="IclR-ED" evidence="5">
    <location>
        <begin position="70"/>
        <end position="252"/>
    </location>
</feature>
<keyword evidence="3" id="KW-0804">Transcription</keyword>
<dbReference type="CDD" id="cd00090">
    <property type="entry name" value="HTH_ARSR"/>
    <property type="match status" value="1"/>
</dbReference>
<dbReference type="PROSITE" id="PS51078">
    <property type="entry name" value="ICLR_ED"/>
    <property type="match status" value="1"/>
</dbReference>
<dbReference type="Gene3D" id="1.10.10.10">
    <property type="entry name" value="Winged helix-like DNA-binding domain superfamily/Winged helix DNA-binding domain"/>
    <property type="match status" value="1"/>
</dbReference>
<dbReference type="InterPro" id="IPR011991">
    <property type="entry name" value="ArsR-like_HTH"/>
</dbReference>
<dbReference type="InterPro" id="IPR036390">
    <property type="entry name" value="WH_DNA-bd_sf"/>
</dbReference>
<dbReference type="InterPro" id="IPR029016">
    <property type="entry name" value="GAF-like_dom_sf"/>
</dbReference>
<dbReference type="Proteomes" id="UP000216752">
    <property type="component" value="Chromosome"/>
</dbReference>
<accession>A0ABZ3IVE7</accession>
<dbReference type="PANTHER" id="PTHR30136">
    <property type="entry name" value="HELIX-TURN-HELIX TRANSCRIPTIONAL REGULATOR, ICLR FAMILY"/>
    <property type="match status" value="1"/>
</dbReference>
<keyword evidence="2" id="KW-0238">DNA-binding</keyword>
<dbReference type="InterPro" id="IPR050707">
    <property type="entry name" value="HTH_MetabolicPath_Reg"/>
</dbReference>
<reference evidence="6" key="1">
    <citation type="submission" date="2024-05" db="EMBL/GenBank/DDBJ databases">
        <title>Isolation and characterization of Sporomusa carbonis sp. nov., a carboxydotrophic hydrogenogen in the genus of Sporomusa isolated from a charcoal burning pile.</title>
        <authorList>
            <person name="Boeer T."/>
            <person name="Rosenbaum F."/>
            <person name="Eysell L."/>
            <person name="Mueller V."/>
            <person name="Daniel R."/>
            <person name="Poehlein A."/>
        </authorList>
    </citation>
    <scope>NUCLEOTIDE SEQUENCE [LARGE SCALE GENOMIC DNA]</scope>
    <source>
        <strain evidence="6">DSM 10669</strain>
    </source>
</reference>
<evidence type="ECO:0000259" key="4">
    <source>
        <dbReference type="PROSITE" id="PS51077"/>
    </source>
</evidence>
<keyword evidence="1" id="KW-0805">Transcription regulation</keyword>
<evidence type="ECO:0000256" key="2">
    <source>
        <dbReference type="ARBA" id="ARBA00023125"/>
    </source>
</evidence>
<dbReference type="InterPro" id="IPR005471">
    <property type="entry name" value="Tscrpt_reg_IclR_N"/>
</dbReference>